<dbReference type="PATRIC" id="fig|1029756.8.peg.1317"/>
<evidence type="ECO:0000256" key="1">
    <source>
        <dbReference type="SAM" id="Phobius"/>
    </source>
</evidence>
<dbReference type="STRING" id="1029756.W911_06290"/>
<reference evidence="3 4" key="1">
    <citation type="journal article" date="2014" name="Genome Announc.">
        <title>Complete Genome Sequence of Hyphomicrobium nitrativorans Strain NL23, a Denitrifying Bacterium Isolated from Biofilm of a Methanol-Fed Denitrification System Treating Seawater at the Montreal Biodome.</title>
        <authorList>
            <person name="Martineau C."/>
            <person name="Villeneuve C."/>
            <person name="Mauffrey F."/>
            <person name="Villemur R."/>
        </authorList>
    </citation>
    <scope>NUCLEOTIDE SEQUENCE [LARGE SCALE GENOMIC DNA]</scope>
    <source>
        <strain evidence="3">NL23</strain>
    </source>
</reference>
<organism evidence="3 4">
    <name type="scientific">Hyphomicrobium nitrativorans NL23</name>
    <dbReference type="NCBI Taxonomy" id="1029756"/>
    <lineage>
        <taxon>Bacteria</taxon>
        <taxon>Pseudomonadati</taxon>
        <taxon>Pseudomonadota</taxon>
        <taxon>Alphaproteobacteria</taxon>
        <taxon>Hyphomicrobiales</taxon>
        <taxon>Hyphomicrobiaceae</taxon>
        <taxon>Hyphomicrobium</taxon>
    </lineage>
</organism>
<name>V5SJA3_9HYPH</name>
<proteinExistence type="predicted"/>
<dbReference type="HOGENOM" id="CLU_2117679_0_0_5"/>
<keyword evidence="1" id="KW-1133">Transmembrane helix</keyword>
<protein>
    <submittedName>
        <fullName evidence="3">Uncharacterized protein</fullName>
    </submittedName>
</protein>
<evidence type="ECO:0000313" key="3">
    <source>
        <dbReference type="EMBL" id="AHB50034.1"/>
    </source>
</evidence>
<keyword evidence="1" id="KW-0472">Membrane</keyword>
<dbReference type="AlphaFoldDB" id="V5SJA3"/>
<accession>V5SJA3</accession>
<keyword evidence="1" id="KW-0812">Transmembrane</keyword>
<keyword evidence="4" id="KW-1185">Reference proteome</keyword>
<sequence length="114" mass="12042">MKKYLAIALASFGLVFVSVSPSSAAGALGSGASSVGKAAAIEGTAVHQVRRRHRGRNAAIGILGAAAAAAIISEAARAEDRRDYRRARSSCRSLDYRCANGSRRACRDFDYYCD</sequence>
<evidence type="ECO:0000313" key="4">
    <source>
        <dbReference type="Proteomes" id="UP000018542"/>
    </source>
</evidence>
<dbReference type="KEGG" id="hni:W911_06290"/>
<feature type="signal peptide" evidence="2">
    <location>
        <begin position="1"/>
        <end position="24"/>
    </location>
</feature>
<evidence type="ECO:0000256" key="2">
    <source>
        <dbReference type="SAM" id="SignalP"/>
    </source>
</evidence>
<dbReference type="RefSeq" id="WP_023786653.1">
    <property type="nucleotide sequence ID" value="NC_022997.1"/>
</dbReference>
<dbReference type="EMBL" id="CP006912">
    <property type="protein sequence ID" value="AHB50034.1"/>
    <property type="molecule type" value="Genomic_DNA"/>
</dbReference>
<gene>
    <name evidence="3" type="ORF">W911_06290</name>
</gene>
<feature type="chain" id="PRO_5004740785" evidence="2">
    <location>
        <begin position="25"/>
        <end position="114"/>
    </location>
</feature>
<keyword evidence="2" id="KW-0732">Signal</keyword>
<dbReference type="Proteomes" id="UP000018542">
    <property type="component" value="Chromosome"/>
</dbReference>
<feature type="transmembrane region" description="Helical" evidence="1">
    <location>
        <begin position="58"/>
        <end position="76"/>
    </location>
</feature>